<protein>
    <submittedName>
        <fullName evidence="1">Uncharacterized protein</fullName>
    </submittedName>
</protein>
<comment type="caution">
    <text evidence="1">The sequence shown here is derived from an EMBL/GenBank/DDBJ whole genome shotgun (WGS) entry which is preliminary data.</text>
</comment>
<dbReference type="Proteomes" id="UP000265520">
    <property type="component" value="Unassembled WGS sequence"/>
</dbReference>
<organism evidence="1 2">
    <name type="scientific">Trifolium medium</name>
    <dbReference type="NCBI Taxonomy" id="97028"/>
    <lineage>
        <taxon>Eukaryota</taxon>
        <taxon>Viridiplantae</taxon>
        <taxon>Streptophyta</taxon>
        <taxon>Embryophyta</taxon>
        <taxon>Tracheophyta</taxon>
        <taxon>Spermatophyta</taxon>
        <taxon>Magnoliopsida</taxon>
        <taxon>eudicotyledons</taxon>
        <taxon>Gunneridae</taxon>
        <taxon>Pentapetalae</taxon>
        <taxon>rosids</taxon>
        <taxon>fabids</taxon>
        <taxon>Fabales</taxon>
        <taxon>Fabaceae</taxon>
        <taxon>Papilionoideae</taxon>
        <taxon>50 kb inversion clade</taxon>
        <taxon>NPAAA clade</taxon>
        <taxon>Hologalegina</taxon>
        <taxon>IRL clade</taxon>
        <taxon>Trifolieae</taxon>
        <taxon>Trifolium</taxon>
    </lineage>
</organism>
<reference evidence="1 2" key="1">
    <citation type="journal article" date="2018" name="Front. Plant Sci.">
        <title>Red Clover (Trifolium pratense) and Zigzag Clover (T. medium) - A Picture of Genomic Similarities and Differences.</title>
        <authorList>
            <person name="Dluhosova J."/>
            <person name="Istvanek J."/>
            <person name="Nedelnik J."/>
            <person name="Repkova J."/>
        </authorList>
    </citation>
    <scope>NUCLEOTIDE SEQUENCE [LARGE SCALE GENOMIC DNA]</scope>
    <source>
        <strain evidence="2">cv. 10/8</strain>
        <tissue evidence="1">Leaf</tissue>
    </source>
</reference>
<proteinExistence type="predicted"/>
<feature type="non-terminal residue" evidence="1">
    <location>
        <position position="1"/>
    </location>
</feature>
<sequence>EPVQLSIVYGRQGITVENRSGSRRSSSNNGVEVQTRMKVRAKTLKTDVGAAVVDAAGVSSVAPTSGA</sequence>
<dbReference type="AlphaFoldDB" id="A0A392U9Y6"/>
<dbReference type="EMBL" id="LXQA010760389">
    <property type="protein sequence ID" value="MCI69647.1"/>
    <property type="molecule type" value="Genomic_DNA"/>
</dbReference>
<evidence type="ECO:0000313" key="2">
    <source>
        <dbReference type="Proteomes" id="UP000265520"/>
    </source>
</evidence>
<accession>A0A392U9Y6</accession>
<name>A0A392U9Y6_9FABA</name>
<keyword evidence="2" id="KW-1185">Reference proteome</keyword>
<evidence type="ECO:0000313" key="1">
    <source>
        <dbReference type="EMBL" id="MCI69647.1"/>
    </source>
</evidence>